<dbReference type="InterPro" id="IPR038765">
    <property type="entry name" value="Papain-like_cys_pep_sf"/>
</dbReference>
<gene>
    <name evidence="3" type="ORF">HINF_LOCUS35871</name>
    <name evidence="2" type="ORF">HINF_LOCUS54485</name>
</gene>
<comment type="caution">
    <text evidence="2">The sequence shown here is derived from an EMBL/GenBank/DDBJ whole genome shotgun (WGS) entry which is preliminary data.</text>
</comment>
<evidence type="ECO:0000313" key="2">
    <source>
        <dbReference type="EMBL" id="CAI9966840.1"/>
    </source>
</evidence>
<dbReference type="EMBL" id="CAXDID020000130">
    <property type="protein sequence ID" value="CAL6035309.1"/>
    <property type="molecule type" value="Genomic_DNA"/>
</dbReference>
<dbReference type="AlphaFoldDB" id="A0AA86QY88"/>
<dbReference type="SUPFAM" id="SSF54001">
    <property type="entry name" value="Cysteine proteinases"/>
    <property type="match status" value="1"/>
</dbReference>
<dbReference type="GO" id="GO:0008234">
    <property type="term" value="F:cysteine-type peptidase activity"/>
    <property type="evidence" value="ECO:0007669"/>
    <property type="project" value="InterPro"/>
</dbReference>
<accession>A0AA86QY88</accession>
<sequence>MVQITYDFSFYSSGIYKSEFGDWYGWIVCEFVGYGLNGVKFWKVKNQFGRNWGENGYFRIARGTEIPWGENQTCIVLRSHLKSVRKILS</sequence>
<dbReference type="Gene3D" id="3.90.70.10">
    <property type="entry name" value="Cysteine proteinases"/>
    <property type="match status" value="1"/>
</dbReference>
<name>A0AA86QY88_9EUKA</name>
<dbReference type="EMBL" id="CATOUU010001009">
    <property type="protein sequence ID" value="CAI9966840.1"/>
    <property type="molecule type" value="Genomic_DNA"/>
</dbReference>
<dbReference type="Pfam" id="PF00112">
    <property type="entry name" value="Peptidase_C1"/>
    <property type="match status" value="1"/>
</dbReference>
<dbReference type="GO" id="GO:0006508">
    <property type="term" value="P:proteolysis"/>
    <property type="evidence" value="ECO:0007669"/>
    <property type="project" value="InterPro"/>
</dbReference>
<feature type="domain" description="Peptidase C1A papain C-terminal" evidence="1">
    <location>
        <begin position="5"/>
        <end position="65"/>
    </location>
</feature>
<reference evidence="2" key="1">
    <citation type="submission" date="2023-06" db="EMBL/GenBank/DDBJ databases">
        <authorList>
            <person name="Kurt Z."/>
        </authorList>
    </citation>
    <scope>NUCLEOTIDE SEQUENCE</scope>
</reference>
<evidence type="ECO:0000313" key="4">
    <source>
        <dbReference type="Proteomes" id="UP001642409"/>
    </source>
</evidence>
<keyword evidence="4" id="KW-1185">Reference proteome</keyword>
<dbReference type="InterPro" id="IPR000668">
    <property type="entry name" value="Peptidase_C1A_C"/>
</dbReference>
<proteinExistence type="predicted"/>
<dbReference type="Proteomes" id="UP001642409">
    <property type="component" value="Unassembled WGS sequence"/>
</dbReference>
<evidence type="ECO:0000313" key="3">
    <source>
        <dbReference type="EMBL" id="CAL6035309.1"/>
    </source>
</evidence>
<organism evidence="2">
    <name type="scientific">Hexamita inflata</name>
    <dbReference type="NCBI Taxonomy" id="28002"/>
    <lineage>
        <taxon>Eukaryota</taxon>
        <taxon>Metamonada</taxon>
        <taxon>Diplomonadida</taxon>
        <taxon>Hexamitidae</taxon>
        <taxon>Hexamitinae</taxon>
        <taxon>Hexamita</taxon>
    </lineage>
</organism>
<evidence type="ECO:0000259" key="1">
    <source>
        <dbReference type="Pfam" id="PF00112"/>
    </source>
</evidence>
<protein>
    <submittedName>
        <fullName evidence="2">Cathepsin B</fullName>
    </submittedName>
    <submittedName>
        <fullName evidence="3">Cathepsin_B</fullName>
    </submittedName>
</protein>
<reference evidence="3 4" key="2">
    <citation type="submission" date="2024-07" db="EMBL/GenBank/DDBJ databases">
        <authorList>
            <person name="Akdeniz Z."/>
        </authorList>
    </citation>
    <scope>NUCLEOTIDE SEQUENCE [LARGE SCALE GENOMIC DNA]</scope>
</reference>